<evidence type="ECO:0000259" key="1">
    <source>
        <dbReference type="Pfam" id="PF00753"/>
    </source>
</evidence>
<dbReference type="PANTHER" id="PTHR42951:SF4">
    <property type="entry name" value="ACYL-COENZYME A THIOESTERASE MBLAC2"/>
    <property type="match status" value="1"/>
</dbReference>
<feature type="domain" description="Metallo-beta-lactamase" evidence="1">
    <location>
        <begin position="38"/>
        <end position="95"/>
    </location>
</feature>
<gene>
    <name evidence="2" type="ORF">S01H4_31396</name>
</gene>
<dbReference type="AlphaFoldDB" id="X1ADK6"/>
<reference evidence="2" key="1">
    <citation type="journal article" date="2014" name="Front. Microbiol.">
        <title>High frequency of phylogenetically diverse reductive dehalogenase-homologous genes in deep subseafloor sedimentary metagenomes.</title>
        <authorList>
            <person name="Kawai M."/>
            <person name="Futagami T."/>
            <person name="Toyoda A."/>
            <person name="Takaki Y."/>
            <person name="Nishi S."/>
            <person name="Hori S."/>
            <person name="Arai W."/>
            <person name="Tsubouchi T."/>
            <person name="Morono Y."/>
            <person name="Uchiyama I."/>
            <person name="Ito T."/>
            <person name="Fujiyama A."/>
            <person name="Inagaki F."/>
            <person name="Takami H."/>
        </authorList>
    </citation>
    <scope>NUCLEOTIDE SEQUENCE</scope>
    <source>
        <strain evidence="2">Expedition CK06-06</strain>
    </source>
</reference>
<dbReference type="SUPFAM" id="SSF56281">
    <property type="entry name" value="Metallo-hydrolase/oxidoreductase"/>
    <property type="match status" value="1"/>
</dbReference>
<dbReference type="PANTHER" id="PTHR42951">
    <property type="entry name" value="METALLO-BETA-LACTAMASE DOMAIN-CONTAINING"/>
    <property type="match status" value="1"/>
</dbReference>
<dbReference type="InterPro" id="IPR036866">
    <property type="entry name" value="RibonucZ/Hydroxyglut_hydro"/>
</dbReference>
<dbReference type="EMBL" id="BART01016302">
    <property type="protein sequence ID" value="GAG80004.1"/>
    <property type="molecule type" value="Genomic_DNA"/>
</dbReference>
<evidence type="ECO:0000313" key="2">
    <source>
        <dbReference type="EMBL" id="GAG80004.1"/>
    </source>
</evidence>
<dbReference type="Gene3D" id="3.60.15.10">
    <property type="entry name" value="Ribonuclease Z/Hydroxyacylglutathione hydrolase-like"/>
    <property type="match status" value="1"/>
</dbReference>
<dbReference type="InterPro" id="IPR050855">
    <property type="entry name" value="NDM-1-like"/>
</dbReference>
<comment type="caution">
    <text evidence="2">The sequence shown here is derived from an EMBL/GenBank/DDBJ whole genome shotgun (WGS) entry which is preliminary data.</text>
</comment>
<dbReference type="InterPro" id="IPR001279">
    <property type="entry name" value="Metallo-B-lactamas"/>
</dbReference>
<name>X1ADK6_9ZZZZ</name>
<sequence length="162" mass="18429">MNGIRSVKFLREPNLTFKKGCIIHGDKKSVHLQSFKKAHTDGDVIVYIPEEKVLFAGDLLFANRDPWIGSGDPEGWLSVNDELMALDFKITIPGHGNLASREEFSLESKYIKELIELVKNKISAGEDPTQIKREDFSKELQSWNSICFGWNINFLAELFKKA</sequence>
<dbReference type="Pfam" id="PF00753">
    <property type="entry name" value="Lactamase_B"/>
    <property type="match status" value="1"/>
</dbReference>
<proteinExistence type="predicted"/>
<accession>X1ADK6</accession>
<organism evidence="2">
    <name type="scientific">marine sediment metagenome</name>
    <dbReference type="NCBI Taxonomy" id="412755"/>
    <lineage>
        <taxon>unclassified sequences</taxon>
        <taxon>metagenomes</taxon>
        <taxon>ecological metagenomes</taxon>
    </lineage>
</organism>
<protein>
    <recommendedName>
        <fullName evidence="1">Metallo-beta-lactamase domain-containing protein</fullName>
    </recommendedName>
</protein>